<dbReference type="AlphaFoldDB" id="A0A841MW76"/>
<comment type="caution">
    <text evidence="2">The sequence shown here is derived from an EMBL/GenBank/DDBJ whole genome shotgun (WGS) entry which is preliminary data.</text>
</comment>
<dbReference type="Proteomes" id="UP000588604">
    <property type="component" value="Unassembled WGS sequence"/>
</dbReference>
<feature type="transmembrane region" description="Helical" evidence="1">
    <location>
        <begin position="68"/>
        <end position="89"/>
    </location>
</feature>
<dbReference type="InterPro" id="IPR009937">
    <property type="entry name" value="Phage_holin_3_6"/>
</dbReference>
<keyword evidence="1" id="KW-0812">Transmembrane</keyword>
<evidence type="ECO:0000313" key="2">
    <source>
        <dbReference type="EMBL" id="MBB6326745.1"/>
    </source>
</evidence>
<keyword evidence="1" id="KW-0472">Membrane</keyword>
<dbReference type="EMBL" id="JACIJO010000002">
    <property type="protein sequence ID" value="MBB6326745.1"/>
    <property type="molecule type" value="Genomic_DNA"/>
</dbReference>
<protein>
    <submittedName>
        <fullName evidence="2">Glucan phosphoethanolaminetransferase (Alkaline phosphatase superfamily)</fullName>
    </submittedName>
</protein>
<dbReference type="RefSeq" id="WP_184495324.1">
    <property type="nucleotide sequence ID" value="NZ_JACIJO010000002.1"/>
</dbReference>
<proteinExistence type="predicted"/>
<organism evidence="2 3">
    <name type="scientific">Algoriphagus iocasae</name>
    <dbReference type="NCBI Taxonomy" id="1836499"/>
    <lineage>
        <taxon>Bacteria</taxon>
        <taxon>Pseudomonadati</taxon>
        <taxon>Bacteroidota</taxon>
        <taxon>Cytophagia</taxon>
        <taxon>Cytophagales</taxon>
        <taxon>Cyclobacteriaceae</taxon>
        <taxon>Algoriphagus</taxon>
    </lineage>
</organism>
<dbReference type="GO" id="GO:0016740">
    <property type="term" value="F:transferase activity"/>
    <property type="evidence" value="ECO:0007669"/>
    <property type="project" value="UniProtKB-KW"/>
</dbReference>
<name>A0A841MW76_9BACT</name>
<feature type="transmembrane region" description="Helical" evidence="1">
    <location>
        <begin position="37"/>
        <end position="62"/>
    </location>
</feature>
<gene>
    <name evidence="2" type="ORF">FHS59_002373</name>
</gene>
<sequence length="123" mass="14176">MLKIGEIVQTVKGIVETKLDIVKLEIQEEFLGIVSRILLLLFMCAVFLLVLLFFSFSLAFFLSQYTNSPYLGFLLVGLIYLTVLAFLYYTRYSNTFQKNVQEGLKVFIFNARKIKKKEDEPGA</sequence>
<keyword evidence="1" id="KW-1133">Transmembrane helix</keyword>
<accession>A0A841MW76</accession>
<keyword evidence="3" id="KW-1185">Reference proteome</keyword>
<dbReference type="Pfam" id="PF07332">
    <property type="entry name" value="Phage_holin_3_6"/>
    <property type="match status" value="1"/>
</dbReference>
<evidence type="ECO:0000256" key="1">
    <source>
        <dbReference type="SAM" id="Phobius"/>
    </source>
</evidence>
<reference evidence="2 3" key="1">
    <citation type="submission" date="2020-08" db="EMBL/GenBank/DDBJ databases">
        <title>Genomic Encyclopedia of Type Strains, Phase IV (KMG-IV): sequencing the most valuable type-strain genomes for metagenomic binning, comparative biology and taxonomic classification.</title>
        <authorList>
            <person name="Goeker M."/>
        </authorList>
    </citation>
    <scope>NUCLEOTIDE SEQUENCE [LARGE SCALE GENOMIC DNA]</scope>
    <source>
        <strain evidence="2 3">DSM 102044</strain>
    </source>
</reference>
<evidence type="ECO:0000313" key="3">
    <source>
        <dbReference type="Proteomes" id="UP000588604"/>
    </source>
</evidence>
<keyword evidence="2" id="KW-0808">Transferase</keyword>